<keyword evidence="4" id="KW-0059">Arsenical resistance</keyword>
<dbReference type="InterPro" id="IPR016300">
    <property type="entry name" value="ATPase_ArsA/GET3"/>
</dbReference>
<comment type="catalytic activity">
    <reaction evidence="2 4">
        <text>arsenite(in) + ATP + H2O = arsenite(out) + ADP + phosphate + H(+)</text>
        <dbReference type="Rhea" id="RHEA:11348"/>
        <dbReference type="ChEBI" id="CHEBI:15377"/>
        <dbReference type="ChEBI" id="CHEBI:15378"/>
        <dbReference type="ChEBI" id="CHEBI:29242"/>
        <dbReference type="ChEBI" id="CHEBI:30616"/>
        <dbReference type="ChEBI" id="CHEBI:43474"/>
        <dbReference type="ChEBI" id="CHEBI:456216"/>
        <dbReference type="EC" id="7.3.2.7"/>
    </reaction>
</comment>
<sequence length="592" mass="63283">MKFIDGLPRFSFFTGKGGVGKTSLACAAAVHLADAGKRVLLVSTDPASNVGQVFSIRIGNRITAVPAVANLWALEIDPQAAAQGYRDRIVEPVRGVLSADVVKGIEEQLSGACTTEIAAFDEFTGLLTDETLVTRFEHVIFDTAPTGHTIRLLQLPGAWNGFLEAGKGNASCLGPLAGLEKQRTQYRAAVDALADPERTRLVLVARAQASTLQEAARTHDELSRIGLTRQHLVINGVMPETEAAADALAAAVVRREQAAIAALPEVLHALPTDQVPLKAFDLVGLEALRHLFDPSPWGRRIAPDLAPPLQAPSLAKLVDGLAESGHGLIMVMGKGGVGKTTLAAAIAVELARRGLPVHLTTSDPAAHLTDTLAGQMEHLSVSRIDPQVETQRYRDQVLASKGKNLDALGRALLEEDLRSPCTEEIAVFQAFSRIIREAGRRFVVMDTAPTGHTLLLLDATGAYHREIARQMSTSGVHFTTPMMQLQDPSRTKVLIATLAENTPVQEAALLQADLRRAGIEPWAWVINNSVAAADVHAPLLRARAAKEWPLIQAVANQHAHRYALVPLLAEEPVGIARLEQLAGGVSSVTPTT</sequence>
<evidence type="ECO:0000313" key="6">
    <source>
        <dbReference type="EMBL" id="PZP36739.1"/>
    </source>
</evidence>
<dbReference type="GO" id="GO:0005524">
    <property type="term" value="F:ATP binding"/>
    <property type="evidence" value="ECO:0007669"/>
    <property type="project" value="UniProtKB-UniRule"/>
</dbReference>
<dbReference type="Gene3D" id="3.40.50.300">
    <property type="entry name" value="P-loop containing nucleotide triphosphate hydrolases"/>
    <property type="match status" value="2"/>
</dbReference>
<dbReference type="GO" id="GO:0015446">
    <property type="term" value="F:ATPase-coupled arsenite transmembrane transporter activity"/>
    <property type="evidence" value="ECO:0007669"/>
    <property type="project" value="UniProtKB-UniRule"/>
</dbReference>
<dbReference type="GO" id="GO:0016887">
    <property type="term" value="F:ATP hydrolysis activity"/>
    <property type="evidence" value="ECO:0007669"/>
    <property type="project" value="UniProtKB-UniRule"/>
</dbReference>
<name>A0A2W5G3X8_9BURK</name>
<evidence type="ECO:0000259" key="5">
    <source>
        <dbReference type="SMART" id="SM00382"/>
    </source>
</evidence>
<comment type="similarity">
    <text evidence="1 4">Belongs to the arsA ATPase family.</text>
</comment>
<dbReference type="InterPro" id="IPR027417">
    <property type="entry name" value="P-loop_NTPase"/>
</dbReference>
<accession>A0A2W5G3X8</accession>
<proteinExistence type="inferred from homology"/>
<evidence type="ECO:0000313" key="7">
    <source>
        <dbReference type="Proteomes" id="UP000249633"/>
    </source>
</evidence>
<evidence type="ECO:0000256" key="1">
    <source>
        <dbReference type="ARBA" id="ARBA00011040"/>
    </source>
</evidence>
<dbReference type="EMBL" id="QFOD01000001">
    <property type="protein sequence ID" value="PZP36739.1"/>
    <property type="molecule type" value="Genomic_DNA"/>
</dbReference>
<dbReference type="CDD" id="cd02035">
    <property type="entry name" value="ArsA"/>
    <property type="match status" value="2"/>
</dbReference>
<dbReference type="PANTHER" id="PTHR10803">
    <property type="entry name" value="ARSENICAL PUMP-DRIVING ATPASE ARSENITE-TRANSLOCATING ATPASE"/>
    <property type="match status" value="1"/>
</dbReference>
<dbReference type="SUPFAM" id="SSF52540">
    <property type="entry name" value="P-loop containing nucleoside triphosphate hydrolases"/>
    <property type="match status" value="2"/>
</dbReference>
<gene>
    <name evidence="6" type="primary">arsA</name>
    <name evidence="6" type="ORF">DI603_01910</name>
</gene>
<evidence type="ECO:0000256" key="2">
    <source>
        <dbReference type="ARBA" id="ARBA00052296"/>
    </source>
</evidence>
<feature type="domain" description="AAA+ ATPase" evidence="5">
    <location>
        <begin position="7"/>
        <end position="239"/>
    </location>
</feature>
<dbReference type="InterPro" id="IPR027541">
    <property type="entry name" value="Ars_ATPase"/>
</dbReference>
<dbReference type="EC" id="7.3.2.7" evidence="3 4"/>
<dbReference type="InterPro" id="IPR003593">
    <property type="entry name" value="AAA+_ATPase"/>
</dbReference>
<dbReference type="NCBIfam" id="TIGR04291">
    <property type="entry name" value="arsen_driv_ArsA"/>
    <property type="match status" value="1"/>
</dbReference>
<keyword evidence="4" id="KW-1278">Translocase</keyword>
<reference evidence="6 7" key="1">
    <citation type="submission" date="2017-08" db="EMBL/GenBank/DDBJ databases">
        <title>Infants hospitalized years apart are colonized by the same room-sourced microbial strains.</title>
        <authorList>
            <person name="Brooks B."/>
            <person name="Olm M.R."/>
            <person name="Firek B.A."/>
            <person name="Baker R."/>
            <person name="Thomas B.C."/>
            <person name="Morowitz M.J."/>
            <person name="Banfield J.F."/>
        </authorList>
    </citation>
    <scope>NUCLEOTIDE SEQUENCE [LARGE SCALE GENOMIC DNA]</scope>
    <source>
        <strain evidence="6">S2_012_000_R2_81</strain>
    </source>
</reference>
<evidence type="ECO:0000256" key="3">
    <source>
        <dbReference type="NCBIfam" id="TIGR04291"/>
    </source>
</evidence>
<dbReference type="AlphaFoldDB" id="A0A2W5G3X8"/>
<feature type="domain" description="AAA+ ATPase" evidence="5">
    <location>
        <begin position="325"/>
        <end position="520"/>
    </location>
</feature>
<keyword evidence="4" id="KW-0547">Nucleotide-binding</keyword>
<comment type="caution">
    <text evidence="6">The sequence shown here is derived from an EMBL/GenBank/DDBJ whole genome shotgun (WGS) entry which is preliminary data.</text>
</comment>
<dbReference type="Pfam" id="PF02374">
    <property type="entry name" value="ArsA_ATPase"/>
    <property type="match status" value="2"/>
</dbReference>
<protein>
    <recommendedName>
        <fullName evidence="3 4">Arsenical pump-driving ATPase</fullName>
        <ecNumber evidence="3 4">7.3.2.7</ecNumber>
    </recommendedName>
</protein>
<dbReference type="Proteomes" id="UP000249633">
    <property type="component" value="Unassembled WGS sequence"/>
</dbReference>
<keyword evidence="4" id="KW-0067">ATP-binding</keyword>
<comment type="function">
    <text evidence="4">Anion-transporting ATPase.</text>
</comment>
<evidence type="ECO:0000256" key="4">
    <source>
        <dbReference type="PIRNR" id="PIRNR001327"/>
    </source>
</evidence>
<dbReference type="NCBIfam" id="TIGR00345">
    <property type="entry name" value="GET3_arsA_TRC40"/>
    <property type="match status" value="1"/>
</dbReference>
<dbReference type="PIRSF" id="PIRSF001327">
    <property type="entry name" value="Arsenical_pump-driving_ATPase"/>
    <property type="match status" value="1"/>
</dbReference>
<organism evidence="6 7">
    <name type="scientific">Roseateles depolymerans</name>
    <dbReference type="NCBI Taxonomy" id="76731"/>
    <lineage>
        <taxon>Bacteria</taxon>
        <taxon>Pseudomonadati</taxon>
        <taxon>Pseudomonadota</taxon>
        <taxon>Betaproteobacteria</taxon>
        <taxon>Burkholderiales</taxon>
        <taxon>Sphaerotilaceae</taxon>
        <taxon>Roseateles</taxon>
    </lineage>
</organism>
<dbReference type="SMART" id="SM00382">
    <property type="entry name" value="AAA"/>
    <property type="match status" value="2"/>
</dbReference>
<dbReference type="PANTHER" id="PTHR10803:SF3">
    <property type="entry name" value="ATPASE GET3"/>
    <property type="match status" value="1"/>
</dbReference>
<dbReference type="InterPro" id="IPR025723">
    <property type="entry name" value="ArsA/GET3_ATPase-like"/>
</dbReference>